<name>A0A0L6UXY4_9BASI</name>
<reference evidence="1 2" key="1">
    <citation type="submission" date="2015-08" db="EMBL/GenBank/DDBJ databases">
        <title>Next Generation Sequencing and Analysis of the Genome of Puccinia sorghi L Schw, the Causal Agent of Maize Common Rust.</title>
        <authorList>
            <person name="Rochi L."/>
            <person name="Burguener G."/>
            <person name="Darino M."/>
            <person name="Turjanski A."/>
            <person name="Kreff E."/>
            <person name="Dieguez M.J."/>
            <person name="Sacco F."/>
        </authorList>
    </citation>
    <scope>NUCLEOTIDE SEQUENCE [LARGE SCALE GENOMIC DNA]</scope>
    <source>
        <strain evidence="1 2">RO10H11247</strain>
    </source>
</reference>
<dbReference type="Proteomes" id="UP000037035">
    <property type="component" value="Unassembled WGS sequence"/>
</dbReference>
<dbReference type="VEuPathDB" id="FungiDB:VP01_3272g1"/>
<dbReference type="OrthoDB" id="2641813at2759"/>
<gene>
    <name evidence="1" type="ORF">VP01_3272g1</name>
</gene>
<proteinExistence type="predicted"/>
<protein>
    <recommendedName>
        <fullName evidence="3">DDE Tnp4 domain-containing protein</fullName>
    </recommendedName>
</protein>
<organism evidence="1 2">
    <name type="scientific">Puccinia sorghi</name>
    <dbReference type="NCBI Taxonomy" id="27349"/>
    <lineage>
        <taxon>Eukaryota</taxon>
        <taxon>Fungi</taxon>
        <taxon>Dikarya</taxon>
        <taxon>Basidiomycota</taxon>
        <taxon>Pucciniomycotina</taxon>
        <taxon>Pucciniomycetes</taxon>
        <taxon>Pucciniales</taxon>
        <taxon>Pucciniaceae</taxon>
        <taxon>Puccinia</taxon>
    </lineage>
</organism>
<accession>A0A0L6UXY4</accession>
<evidence type="ECO:0000313" key="2">
    <source>
        <dbReference type="Proteomes" id="UP000037035"/>
    </source>
</evidence>
<comment type="caution">
    <text evidence="1">The sequence shown here is derived from an EMBL/GenBank/DDBJ whole genome shotgun (WGS) entry which is preliminary data.</text>
</comment>
<sequence length="180" mass="20822">MSQECRIFFINFFPPQDLKVTLSTHQNLYPLWFKQEFRLLCDKIEELTTGIDKWGLMVMDHQLEFWHNLSTFQRLQSSSFKQCILLVDGTLFFFNKSPLDLAGLVVCDEKQQITYLLTGWPGCSNDTRLWENGETKLQSTILFNDNKYLISDLIERCSTCTSAICGCAMKIAFVGSRTDC</sequence>
<dbReference type="EMBL" id="LAVV01008249">
    <property type="protein sequence ID" value="KNZ53334.1"/>
    <property type="molecule type" value="Genomic_DNA"/>
</dbReference>
<keyword evidence="2" id="KW-1185">Reference proteome</keyword>
<dbReference type="AlphaFoldDB" id="A0A0L6UXY4"/>
<evidence type="ECO:0000313" key="1">
    <source>
        <dbReference type="EMBL" id="KNZ53334.1"/>
    </source>
</evidence>
<evidence type="ECO:0008006" key="3">
    <source>
        <dbReference type="Google" id="ProtNLM"/>
    </source>
</evidence>